<evidence type="ECO:0000313" key="1">
    <source>
        <dbReference type="EMBL" id="EHQ30357.1"/>
    </source>
</evidence>
<proteinExistence type="predicted"/>
<reference evidence="1" key="1">
    <citation type="submission" date="2011-09" db="EMBL/GenBank/DDBJ databases">
        <title>The permanent draft genome of Mucilaginibacter paludis DSM 18603.</title>
        <authorList>
            <consortium name="US DOE Joint Genome Institute (JGI-PGF)"/>
            <person name="Lucas S."/>
            <person name="Han J."/>
            <person name="Lapidus A."/>
            <person name="Bruce D."/>
            <person name="Goodwin L."/>
            <person name="Pitluck S."/>
            <person name="Peters L."/>
            <person name="Kyrpides N."/>
            <person name="Mavromatis K."/>
            <person name="Ivanova N."/>
            <person name="Mikhailova N."/>
            <person name="Held B."/>
            <person name="Detter J.C."/>
            <person name="Tapia R."/>
            <person name="Han C."/>
            <person name="Land M."/>
            <person name="Hauser L."/>
            <person name="Markowitz V."/>
            <person name="Cheng J.-F."/>
            <person name="Hugenholtz P."/>
            <person name="Woyke T."/>
            <person name="Wu D."/>
            <person name="Tindall B."/>
            <person name="Brambilla E."/>
            <person name="Klenk H.-P."/>
            <person name="Eisen J.A."/>
        </authorList>
    </citation>
    <scope>NUCLEOTIDE SEQUENCE [LARGE SCALE GENOMIC DNA]</scope>
    <source>
        <strain evidence="1">DSM 18603</strain>
    </source>
</reference>
<dbReference type="EMBL" id="CM001403">
    <property type="protein sequence ID" value="EHQ30357.1"/>
    <property type="molecule type" value="Genomic_DNA"/>
</dbReference>
<sequence>MKIFNIQPIKITEYIFNEQLLAKTLTDQSYGSSFSITGKKVESLNTMIISYNINYTVGEGGNDRRVFIPSDDPTQYTIHVEFEECTELLVSYNSSCQFDFESEGFDADMISLTEFLRDYDTHTKTFLMNYGYKPVLDMEEDSRIRSPLHENALVAIENLRLNNLYEF</sequence>
<accession>H1Y3U5</accession>
<organism evidence="1 2">
    <name type="scientific">Mucilaginibacter paludis DSM 18603</name>
    <dbReference type="NCBI Taxonomy" id="714943"/>
    <lineage>
        <taxon>Bacteria</taxon>
        <taxon>Pseudomonadati</taxon>
        <taxon>Bacteroidota</taxon>
        <taxon>Sphingobacteriia</taxon>
        <taxon>Sphingobacteriales</taxon>
        <taxon>Sphingobacteriaceae</taxon>
        <taxon>Mucilaginibacter</taxon>
    </lineage>
</organism>
<protein>
    <submittedName>
        <fullName evidence="1">Uncharacterized protein</fullName>
    </submittedName>
</protein>
<dbReference type="OrthoDB" id="760454at2"/>
<dbReference type="STRING" id="714943.Mucpa_6301"/>
<dbReference type="HOGENOM" id="CLU_1592728_0_0_10"/>
<dbReference type="AlphaFoldDB" id="H1Y3U5"/>
<keyword evidence="2" id="KW-1185">Reference proteome</keyword>
<gene>
    <name evidence="1" type="ORF">Mucpa_6301</name>
</gene>
<name>H1Y3U5_9SPHI</name>
<evidence type="ECO:0000313" key="2">
    <source>
        <dbReference type="Proteomes" id="UP000002774"/>
    </source>
</evidence>
<dbReference type="eggNOG" id="ENOG5033Z4D">
    <property type="taxonomic scope" value="Bacteria"/>
</dbReference>
<dbReference type="RefSeq" id="WP_008512022.1">
    <property type="nucleotide sequence ID" value="NZ_CM001403.1"/>
</dbReference>
<dbReference type="Proteomes" id="UP000002774">
    <property type="component" value="Chromosome"/>
</dbReference>